<proteinExistence type="predicted"/>
<dbReference type="PANTHER" id="PTHR21446">
    <property type="entry name" value="DUF3504 DOMAIN-CONTAINING PROTEIN"/>
    <property type="match status" value="1"/>
</dbReference>
<dbReference type="EMBL" id="JADGJD010000125">
    <property type="protein sequence ID" value="KAJ3054614.1"/>
    <property type="molecule type" value="Genomic_DNA"/>
</dbReference>
<reference evidence="1" key="1">
    <citation type="submission" date="2020-05" db="EMBL/GenBank/DDBJ databases">
        <title>Phylogenomic resolution of chytrid fungi.</title>
        <authorList>
            <person name="Stajich J.E."/>
            <person name="Amses K."/>
            <person name="Simmons R."/>
            <person name="Seto K."/>
            <person name="Myers J."/>
            <person name="Bonds A."/>
            <person name="Quandt C.A."/>
            <person name="Barry K."/>
            <person name="Liu P."/>
            <person name="Grigoriev I."/>
            <person name="Longcore J.E."/>
            <person name="James T.Y."/>
        </authorList>
    </citation>
    <scope>NUCLEOTIDE SEQUENCE</scope>
    <source>
        <strain evidence="1">JEL0318</strain>
    </source>
</reference>
<organism evidence="1 2">
    <name type="scientific">Rhizophlyctis rosea</name>
    <dbReference type="NCBI Taxonomy" id="64517"/>
    <lineage>
        <taxon>Eukaryota</taxon>
        <taxon>Fungi</taxon>
        <taxon>Fungi incertae sedis</taxon>
        <taxon>Chytridiomycota</taxon>
        <taxon>Chytridiomycota incertae sedis</taxon>
        <taxon>Chytridiomycetes</taxon>
        <taxon>Rhizophlyctidales</taxon>
        <taxon>Rhizophlyctidaceae</taxon>
        <taxon>Rhizophlyctis</taxon>
    </lineage>
</organism>
<dbReference type="AlphaFoldDB" id="A0AAD5SJC3"/>
<evidence type="ECO:0008006" key="3">
    <source>
        <dbReference type="Google" id="ProtNLM"/>
    </source>
</evidence>
<keyword evidence="2" id="KW-1185">Reference proteome</keyword>
<dbReference type="PANTHER" id="PTHR21446:SF6">
    <property type="entry name" value="MITOCHONDRIAL ANTIVIRAL-SIGNALING PROTEIN"/>
    <property type="match status" value="1"/>
</dbReference>
<dbReference type="Proteomes" id="UP001212841">
    <property type="component" value="Unassembled WGS sequence"/>
</dbReference>
<sequence length="361" mass="40549">MVEEQAVARPVGSRTEATEDQIAALQQRSRVENTDGNTKYCVGRFDSYRKAFNVPPQLKALERDDLLNCFHKVFASLKQINRKDYKTESLYNCFCALARQIKEESNNAGNLWDREDPDVDKVWRTLDGKMKSIADSGPQPSNASEKLSPLELQVLFQSPELSCDTLEGLSNQIFIMLGLVLSVRRGGHKGLVVSRFEWKKTPEGFDYARYHFPPDKNHDGGVRKRGESNDQLWVCRVKVLRTGIAGIVKPHIRIIPPDQIDGSGDGITPIADPKLFFAKRPKARNENKVIDDTLYFCPQTSKFGVIPTGAWYVNAAPGKNTLSVRVKTLCALPGVNVTEERLTNHGLRKTACEALVYREVK</sequence>
<gene>
    <name evidence="1" type="ORF">HK097_001280</name>
</gene>
<accession>A0AAD5SJC3</accession>
<protein>
    <recommendedName>
        <fullName evidence="3">DUF3504 domain-containing protein</fullName>
    </recommendedName>
</protein>
<evidence type="ECO:0000313" key="1">
    <source>
        <dbReference type="EMBL" id="KAJ3054614.1"/>
    </source>
</evidence>
<dbReference type="InterPro" id="IPR052787">
    <property type="entry name" value="MAVS"/>
</dbReference>
<comment type="caution">
    <text evidence="1">The sequence shown here is derived from an EMBL/GenBank/DDBJ whole genome shotgun (WGS) entry which is preliminary data.</text>
</comment>
<name>A0AAD5SJC3_9FUNG</name>
<evidence type="ECO:0000313" key="2">
    <source>
        <dbReference type="Proteomes" id="UP001212841"/>
    </source>
</evidence>